<feature type="region of interest" description="Disordered" evidence="8">
    <location>
        <begin position="1"/>
        <end position="35"/>
    </location>
</feature>
<accession>A0A5E4NEZ6</accession>
<dbReference type="AlphaFoldDB" id="A0A5E4NEZ6"/>
<dbReference type="GO" id="GO:1990525">
    <property type="term" value="F:BIR domain binding"/>
    <property type="evidence" value="ECO:0007669"/>
    <property type="project" value="UniProtKB-ARBA"/>
</dbReference>
<proteinExistence type="inferred from homology"/>
<dbReference type="GO" id="GO:0045751">
    <property type="term" value="P:negative regulation of Toll signaling pathway"/>
    <property type="evidence" value="ECO:0007669"/>
    <property type="project" value="UniProtKB-ARBA"/>
</dbReference>
<keyword evidence="3" id="KW-0053">Apoptosis</keyword>
<dbReference type="PRINTS" id="PR00376">
    <property type="entry name" value="IL1BCENZYME"/>
</dbReference>
<dbReference type="InterPro" id="IPR033139">
    <property type="entry name" value="Caspase_cys_AS"/>
</dbReference>
<evidence type="ECO:0000256" key="6">
    <source>
        <dbReference type="ARBA" id="ARBA00023145"/>
    </source>
</evidence>
<evidence type="ECO:0000313" key="12">
    <source>
        <dbReference type="Proteomes" id="UP000325440"/>
    </source>
</evidence>
<dbReference type="InterPro" id="IPR002398">
    <property type="entry name" value="Pept_C14"/>
</dbReference>
<evidence type="ECO:0000256" key="4">
    <source>
        <dbReference type="ARBA" id="ARBA00022801"/>
    </source>
</evidence>
<dbReference type="SUPFAM" id="SSF52129">
    <property type="entry name" value="Caspase-like"/>
    <property type="match status" value="1"/>
</dbReference>
<feature type="domain" description="Caspase family p10" evidence="9">
    <location>
        <begin position="219"/>
        <end position="314"/>
    </location>
</feature>
<dbReference type="FunFam" id="3.40.50.1460:FF:000001">
    <property type="entry name" value="Caspase-3 preproprotein"/>
    <property type="match status" value="1"/>
</dbReference>
<reference evidence="11 12" key="1">
    <citation type="submission" date="2019-08" db="EMBL/GenBank/DDBJ databases">
        <authorList>
            <person name="Alioto T."/>
            <person name="Alioto T."/>
            <person name="Gomez Garrido J."/>
        </authorList>
    </citation>
    <scope>NUCLEOTIDE SEQUENCE [LARGE SCALE GENOMIC DNA]</scope>
</reference>
<keyword evidence="2" id="KW-0645">Protease</keyword>
<name>A0A5E4NEZ6_9HEMI</name>
<dbReference type="InterPro" id="IPR015917">
    <property type="entry name" value="Pept_C14A"/>
</dbReference>
<dbReference type="PANTHER" id="PTHR10454">
    <property type="entry name" value="CASPASE"/>
    <property type="match status" value="1"/>
</dbReference>
<dbReference type="Gene3D" id="3.40.50.1460">
    <property type="match status" value="1"/>
</dbReference>
<comment type="similarity">
    <text evidence="1 7">Belongs to the peptidase C14A family.</text>
</comment>
<dbReference type="InterPro" id="IPR002138">
    <property type="entry name" value="Pept_C14_p10"/>
</dbReference>
<dbReference type="PROSITE" id="PS50207">
    <property type="entry name" value="CASPASE_P10"/>
    <property type="match status" value="1"/>
</dbReference>
<dbReference type="SMART" id="SM00115">
    <property type="entry name" value="CASc"/>
    <property type="match status" value="1"/>
</dbReference>
<evidence type="ECO:0000259" key="10">
    <source>
        <dbReference type="PROSITE" id="PS50208"/>
    </source>
</evidence>
<dbReference type="EMBL" id="CABPRJ010002368">
    <property type="protein sequence ID" value="VVC43315.1"/>
    <property type="molecule type" value="Genomic_DNA"/>
</dbReference>
<evidence type="ECO:0000256" key="2">
    <source>
        <dbReference type="ARBA" id="ARBA00022670"/>
    </source>
</evidence>
<evidence type="ECO:0000313" key="11">
    <source>
        <dbReference type="EMBL" id="VVC43315.1"/>
    </source>
</evidence>
<protein>
    <submittedName>
        <fullName evidence="11">Peptidase C14, p20 domain,Peptidase C14A, caspase catalytic domain,Peptidase family C14A, cysteine</fullName>
    </submittedName>
</protein>
<dbReference type="Pfam" id="PF00656">
    <property type="entry name" value="Peptidase_C14"/>
    <property type="match status" value="1"/>
</dbReference>
<keyword evidence="4" id="KW-0378">Hydrolase</keyword>
<dbReference type="GO" id="GO:0006508">
    <property type="term" value="P:proteolysis"/>
    <property type="evidence" value="ECO:0007669"/>
    <property type="project" value="UniProtKB-KW"/>
</dbReference>
<feature type="compositionally biased region" description="Low complexity" evidence="8">
    <location>
        <begin position="20"/>
        <end position="29"/>
    </location>
</feature>
<dbReference type="GO" id="GO:0045476">
    <property type="term" value="P:nurse cell apoptotic process"/>
    <property type="evidence" value="ECO:0007669"/>
    <property type="project" value="UniProtKB-ARBA"/>
</dbReference>
<evidence type="ECO:0000259" key="9">
    <source>
        <dbReference type="PROSITE" id="PS50207"/>
    </source>
</evidence>
<dbReference type="InterPro" id="IPR001309">
    <property type="entry name" value="Pept_C14_p20"/>
</dbReference>
<gene>
    <name evidence="11" type="ORF">CINCED_3A009040</name>
</gene>
<dbReference type="InterPro" id="IPR011600">
    <property type="entry name" value="Pept_C14_caspase"/>
</dbReference>
<dbReference type="GO" id="GO:0005737">
    <property type="term" value="C:cytoplasm"/>
    <property type="evidence" value="ECO:0007669"/>
    <property type="project" value="TreeGrafter"/>
</dbReference>
<evidence type="ECO:0000256" key="7">
    <source>
        <dbReference type="RuleBase" id="RU003971"/>
    </source>
</evidence>
<feature type="domain" description="Caspase family p20" evidence="10">
    <location>
        <begin position="78"/>
        <end position="203"/>
    </location>
</feature>
<evidence type="ECO:0000256" key="5">
    <source>
        <dbReference type="ARBA" id="ARBA00022807"/>
    </source>
</evidence>
<evidence type="ECO:0000256" key="8">
    <source>
        <dbReference type="SAM" id="MobiDB-lite"/>
    </source>
</evidence>
<dbReference type="GO" id="GO:0004197">
    <property type="term" value="F:cysteine-type endopeptidase activity"/>
    <property type="evidence" value="ECO:0007669"/>
    <property type="project" value="InterPro"/>
</dbReference>
<evidence type="ECO:0000256" key="3">
    <source>
        <dbReference type="ARBA" id="ARBA00022703"/>
    </source>
</evidence>
<dbReference type="GO" id="GO:0043525">
    <property type="term" value="P:positive regulation of neuron apoptotic process"/>
    <property type="evidence" value="ECO:0007669"/>
    <property type="project" value="TreeGrafter"/>
</dbReference>
<organism evidence="11 12">
    <name type="scientific">Cinara cedri</name>
    <dbReference type="NCBI Taxonomy" id="506608"/>
    <lineage>
        <taxon>Eukaryota</taxon>
        <taxon>Metazoa</taxon>
        <taxon>Ecdysozoa</taxon>
        <taxon>Arthropoda</taxon>
        <taxon>Hexapoda</taxon>
        <taxon>Insecta</taxon>
        <taxon>Pterygota</taxon>
        <taxon>Neoptera</taxon>
        <taxon>Paraneoptera</taxon>
        <taxon>Hemiptera</taxon>
        <taxon>Sternorrhyncha</taxon>
        <taxon>Aphidomorpha</taxon>
        <taxon>Aphidoidea</taxon>
        <taxon>Aphididae</taxon>
        <taxon>Lachninae</taxon>
        <taxon>Cinara</taxon>
    </lineage>
</organism>
<dbReference type="GO" id="GO:0016322">
    <property type="term" value="P:neuron remodeling"/>
    <property type="evidence" value="ECO:0007669"/>
    <property type="project" value="UniProtKB-ARBA"/>
</dbReference>
<evidence type="ECO:0000256" key="1">
    <source>
        <dbReference type="ARBA" id="ARBA00010134"/>
    </source>
</evidence>
<sequence>MEKNGNPEYQYENGNGDVATSTSSTQTTQIDGLTGFNRRSEDVGDAFGSPFFQSQSRRSLGISPTDKDAWFYNMKHKHRGKAIIFNHENFEVRDLKSRSGTGTDCYHLEAALRNLGFDVTPYVDLTLNEMNKKLNYWSEEVDYSDYDCLLMAVLSHGEQGIIYAKDGPYKPEDQLWGRFTGDKCLSLANKPKLFFIQACQGDRLDKGITMRTQVDGGGSSFKIPIHADFLIAYSTIPGYYSWRNTQKGSWFMQALCEAFNKYGFELDLLTMLTYVNRRVAIDFESNVPNNTLMHQQKQIPCITSMLTRLVKFEKKNYK</sequence>
<keyword evidence="12" id="KW-1185">Reference proteome</keyword>
<dbReference type="PANTHER" id="PTHR10454:SF245">
    <property type="entry name" value="CASPASE-RELATED"/>
    <property type="match status" value="1"/>
</dbReference>
<dbReference type="OrthoDB" id="6116485at2759"/>
<keyword evidence="6" id="KW-0865">Zymogen</keyword>
<dbReference type="PROSITE" id="PS01122">
    <property type="entry name" value="CASPASE_CYS"/>
    <property type="match status" value="1"/>
</dbReference>
<dbReference type="Proteomes" id="UP000325440">
    <property type="component" value="Unassembled WGS sequence"/>
</dbReference>
<dbReference type="CDD" id="cd00032">
    <property type="entry name" value="CASc"/>
    <property type="match status" value="1"/>
</dbReference>
<dbReference type="InterPro" id="IPR029030">
    <property type="entry name" value="Caspase-like_dom_sf"/>
</dbReference>
<dbReference type="PROSITE" id="PS50208">
    <property type="entry name" value="CASPASE_P20"/>
    <property type="match status" value="1"/>
</dbReference>
<keyword evidence="5" id="KW-0788">Thiol protease</keyword>